<evidence type="ECO:0000256" key="2">
    <source>
        <dbReference type="ARBA" id="ARBA00022603"/>
    </source>
</evidence>
<dbReference type="GO" id="GO:0005737">
    <property type="term" value="C:cytoplasm"/>
    <property type="evidence" value="ECO:0007669"/>
    <property type="project" value="TreeGrafter"/>
</dbReference>
<dbReference type="PRINTS" id="PR00508">
    <property type="entry name" value="S21N4MTFRASE"/>
</dbReference>
<evidence type="ECO:0000256" key="3">
    <source>
        <dbReference type="ARBA" id="ARBA00022679"/>
    </source>
</evidence>
<dbReference type="InterPro" id="IPR002941">
    <property type="entry name" value="DNA_methylase_N4/N6"/>
</dbReference>
<dbReference type="InterPro" id="IPR001091">
    <property type="entry name" value="RM_Methyltransferase"/>
</dbReference>
<evidence type="ECO:0000256" key="1">
    <source>
        <dbReference type="ARBA" id="ARBA00006594"/>
    </source>
</evidence>
<evidence type="ECO:0000259" key="5">
    <source>
        <dbReference type="Pfam" id="PF01555"/>
    </source>
</evidence>
<dbReference type="Gene3D" id="3.40.50.150">
    <property type="entry name" value="Vaccinia Virus protein VP39"/>
    <property type="match status" value="1"/>
</dbReference>
<dbReference type="GO" id="GO:0009007">
    <property type="term" value="F:site-specific DNA-methyltransferase (adenine-specific) activity"/>
    <property type="evidence" value="ECO:0007669"/>
    <property type="project" value="TreeGrafter"/>
</dbReference>
<dbReference type="REBASE" id="454661">
    <property type="entry name" value="M.TpeKS1ORF9425P"/>
</dbReference>
<dbReference type="PANTHER" id="PTHR13370">
    <property type="entry name" value="RNA METHYLASE-RELATED"/>
    <property type="match status" value="1"/>
</dbReference>
<dbReference type="GO" id="GO:0003677">
    <property type="term" value="F:DNA binding"/>
    <property type="evidence" value="ECO:0007669"/>
    <property type="project" value="InterPro"/>
</dbReference>
<dbReference type="Pfam" id="PF01555">
    <property type="entry name" value="N6_N4_Mtase"/>
    <property type="match status" value="1"/>
</dbReference>
<evidence type="ECO:0000256" key="4">
    <source>
        <dbReference type="RuleBase" id="RU362026"/>
    </source>
</evidence>
<reference evidence="6 7" key="1">
    <citation type="submission" date="2020-09" db="EMBL/GenBank/DDBJ databases">
        <title>Characterization of Treponema spp. from bovine digital dermatitis in Korea.</title>
        <authorList>
            <person name="Espiritu H.M."/>
            <person name="Cho Y.I."/>
            <person name="Mamuad L."/>
        </authorList>
    </citation>
    <scope>NUCLEOTIDE SEQUENCE [LARGE SCALE GENOMIC DNA]</scope>
    <source>
        <strain evidence="6 7">KS1</strain>
    </source>
</reference>
<accession>A0A7S6WMU8</accession>
<protein>
    <recommendedName>
        <fullName evidence="4">Methyltransferase</fullName>
        <ecNumber evidence="4">2.1.1.-</ecNumber>
    </recommendedName>
</protein>
<dbReference type="CDD" id="cd02440">
    <property type="entry name" value="AdoMet_MTases"/>
    <property type="match status" value="1"/>
</dbReference>
<dbReference type="SUPFAM" id="SSF53335">
    <property type="entry name" value="S-adenosyl-L-methionine-dependent methyltransferases"/>
    <property type="match status" value="1"/>
</dbReference>
<keyword evidence="2 6" id="KW-0489">Methyltransferase</keyword>
<dbReference type="GO" id="GO:0032259">
    <property type="term" value="P:methylation"/>
    <property type="evidence" value="ECO:0007669"/>
    <property type="project" value="UniProtKB-KW"/>
</dbReference>
<dbReference type="PANTHER" id="PTHR13370:SF3">
    <property type="entry name" value="TRNA (GUANINE(10)-N2)-METHYLTRANSFERASE HOMOLOG"/>
    <property type="match status" value="1"/>
</dbReference>
<sequence length="233" mass="26463">MKLNNNIEILNGDCCELIKKLPDASVDAIITDPPYFLGMTHNGAKGSFNDLTICKPFYELLFSEYKRVLKPEACIYFFTDWRGYAFYYPIFDTILTAKNCLIWQKLARPIMNNYGFGYEMILFSGKTKTADTKGLFSNIIQNIKSFNNGAKKTNGEKLHPTQKPVELIEKFIIDSTNEGDTVLDTFMGSGTTGVACIDTNRRFIGMEIDLGYFNIAEKRLKNHLKQPNLTAIQ</sequence>
<evidence type="ECO:0000313" key="7">
    <source>
        <dbReference type="Proteomes" id="UP000593915"/>
    </source>
</evidence>
<keyword evidence="3 6" id="KW-0808">Transferase</keyword>
<dbReference type="AlphaFoldDB" id="A0A7S6WMU8"/>
<gene>
    <name evidence="6" type="ORF">IFE08_09425</name>
</gene>
<dbReference type="GO" id="GO:0008170">
    <property type="term" value="F:N-methyltransferase activity"/>
    <property type="evidence" value="ECO:0007669"/>
    <property type="project" value="InterPro"/>
</dbReference>
<dbReference type="InterPro" id="IPR029063">
    <property type="entry name" value="SAM-dependent_MTases_sf"/>
</dbReference>
<dbReference type="InterPro" id="IPR002052">
    <property type="entry name" value="DNA_methylase_N6_adenine_CS"/>
</dbReference>
<evidence type="ECO:0000313" key="6">
    <source>
        <dbReference type="EMBL" id="QOW60063.1"/>
    </source>
</evidence>
<dbReference type="RefSeq" id="WP_194075675.1">
    <property type="nucleotide sequence ID" value="NZ_CP061839.1"/>
</dbReference>
<proteinExistence type="inferred from homology"/>
<dbReference type="PROSITE" id="PS00092">
    <property type="entry name" value="N6_MTASE"/>
    <property type="match status" value="1"/>
</dbReference>
<organism evidence="6 7">
    <name type="scientific">Treponema pedis</name>
    <dbReference type="NCBI Taxonomy" id="409322"/>
    <lineage>
        <taxon>Bacteria</taxon>
        <taxon>Pseudomonadati</taxon>
        <taxon>Spirochaetota</taxon>
        <taxon>Spirochaetia</taxon>
        <taxon>Spirochaetales</taxon>
        <taxon>Treponemataceae</taxon>
        <taxon>Treponema</taxon>
    </lineage>
</organism>
<name>A0A7S6WMU8_9SPIR</name>
<feature type="domain" description="DNA methylase N-4/N-6" evidence="5">
    <location>
        <begin position="26"/>
        <end position="218"/>
    </location>
</feature>
<dbReference type="EMBL" id="CP061839">
    <property type="protein sequence ID" value="QOW60063.1"/>
    <property type="molecule type" value="Genomic_DNA"/>
</dbReference>
<dbReference type="Proteomes" id="UP000593915">
    <property type="component" value="Chromosome"/>
</dbReference>
<dbReference type="EC" id="2.1.1.-" evidence="4"/>
<comment type="similarity">
    <text evidence="1 4">Belongs to the N(4)/N(6)-methyltransferase family.</text>
</comment>